<feature type="compositionally biased region" description="Basic and acidic residues" evidence="1">
    <location>
        <begin position="74"/>
        <end position="85"/>
    </location>
</feature>
<feature type="compositionally biased region" description="Basic and acidic residues" evidence="1">
    <location>
        <begin position="139"/>
        <end position="158"/>
    </location>
</feature>
<feature type="compositionally biased region" description="Basic residues" evidence="1">
    <location>
        <begin position="118"/>
        <end position="127"/>
    </location>
</feature>
<name>A0A5N6TJN7_ASPAV</name>
<keyword evidence="3" id="KW-1185">Reference proteome</keyword>
<organism evidence="2 3">
    <name type="scientific">Aspergillus avenaceus</name>
    <dbReference type="NCBI Taxonomy" id="36643"/>
    <lineage>
        <taxon>Eukaryota</taxon>
        <taxon>Fungi</taxon>
        <taxon>Dikarya</taxon>
        <taxon>Ascomycota</taxon>
        <taxon>Pezizomycotina</taxon>
        <taxon>Eurotiomycetes</taxon>
        <taxon>Eurotiomycetidae</taxon>
        <taxon>Eurotiales</taxon>
        <taxon>Aspergillaceae</taxon>
        <taxon>Aspergillus</taxon>
        <taxon>Aspergillus subgen. Circumdati</taxon>
    </lineage>
</organism>
<dbReference type="EMBL" id="ML742255">
    <property type="protein sequence ID" value="KAE8146552.1"/>
    <property type="molecule type" value="Genomic_DNA"/>
</dbReference>
<reference evidence="2 3" key="1">
    <citation type="submission" date="2019-04" db="EMBL/GenBank/DDBJ databases">
        <title>Friends and foes A comparative genomics study of 23 Aspergillus species from section Flavi.</title>
        <authorList>
            <consortium name="DOE Joint Genome Institute"/>
            <person name="Kjaerbolling I."/>
            <person name="Vesth T."/>
            <person name="Frisvad J.C."/>
            <person name="Nybo J.L."/>
            <person name="Theobald S."/>
            <person name="Kildgaard S."/>
            <person name="Isbrandt T."/>
            <person name="Kuo A."/>
            <person name="Sato A."/>
            <person name="Lyhne E.K."/>
            <person name="Kogle M.E."/>
            <person name="Wiebenga A."/>
            <person name="Kun R.S."/>
            <person name="Lubbers R.J."/>
            <person name="Makela M.R."/>
            <person name="Barry K."/>
            <person name="Chovatia M."/>
            <person name="Clum A."/>
            <person name="Daum C."/>
            <person name="Haridas S."/>
            <person name="He G."/>
            <person name="LaButti K."/>
            <person name="Lipzen A."/>
            <person name="Mondo S."/>
            <person name="Riley R."/>
            <person name="Salamov A."/>
            <person name="Simmons B.A."/>
            <person name="Magnuson J.K."/>
            <person name="Henrissat B."/>
            <person name="Mortensen U.H."/>
            <person name="Larsen T.O."/>
            <person name="Devries R.P."/>
            <person name="Grigoriev I.V."/>
            <person name="Machida M."/>
            <person name="Baker S.E."/>
            <person name="Andersen M.R."/>
        </authorList>
    </citation>
    <scope>NUCLEOTIDE SEQUENCE [LARGE SCALE GENOMIC DNA]</scope>
    <source>
        <strain evidence="2 3">IBT 18842</strain>
    </source>
</reference>
<protein>
    <submittedName>
        <fullName evidence="2">Uncharacterized protein</fullName>
    </submittedName>
</protein>
<dbReference type="Proteomes" id="UP000325780">
    <property type="component" value="Unassembled WGS sequence"/>
</dbReference>
<accession>A0A5N6TJN7</accession>
<sequence>MASAANGNVNASTASETTVISEPIVDKSTADVISKPTNGENNSMASAEGQTVKEAESSEKRKSVEHASAPSSIESKEPTVVKKPEQTSASNKRAHRLTTASDGADKPGPEKGTAPANKKQKTAKGQKSKASGAATSHLNGEKKTTSRAKKVNDVKKTIPTDGIGSRTRSRTKASS</sequence>
<dbReference type="OrthoDB" id="4498621at2759"/>
<feature type="compositionally biased region" description="Basic and acidic residues" evidence="1">
    <location>
        <begin position="51"/>
        <end position="65"/>
    </location>
</feature>
<evidence type="ECO:0000313" key="3">
    <source>
        <dbReference type="Proteomes" id="UP000325780"/>
    </source>
</evidence>
<proteinExistence type="predicted"/>
<feature type="compositionally biased region" description="Polar residues" evidence="1">
    <location>
        <begin position="1"/>
        <end position="20"/>
    </location>
</feature>
<gene>
    <name evidence="2" type="ORF">BDV25DRAFT_48724</name>
</gene>
<evidence type="ECO:0000256" key="1">
    <source>
        <dbReference type="SAM" id="MobiDB-lite"/>
    </source>
</evidence>
<evidence type="ECO:0000313" key="2">
    <source>
        <dbReference type="EMBL" id="KAE8146552.1"/>
    </source>
</evidence>
<dbReference type="AlphaFoldDB" id="A0A5N6TJN7"/>
<feature type="region of interest" description="Disordered" evidence="1">
    <location>
        <begin position="1"/>
        <end position="175"/>
    </location>
</feature>
<feature type="compositionally biased region" description="Polar residues" evidence="1">
    <location>
        <begin position="35"/>
        <end position="49"/>
    </location>
</feature>